<proteinExistence type="inferred from homology"/>
<feature type="transmembrane region" description="Helical" evidence="14">
    <location>
        <begin position="409"/>
        <end position="427"/>
    </location>
</feature>
<evidence type="ECO:0000313" key="16">
    <source>
        <dbReference type="Proteomes" id="UP000023755"/>
    </source>
</evidence>
<keyword evidence="5 14" id="KW-0812">Transmembrane</keyword>
<feature type="transmembrane region" description="Helical" evidence="14">
    <location>
        <begin position="6"/>
        <end position="22"/>
    </location>
</feature>
<evidence type="ECO:0000256" key="4">
    <source>
        <dbReference type="ARBA" id="ARBA00022475"/>
    </source>
</evidence>
<feature type="transmembrane region" description="Helical" evidence="14">
    <location>
        <begin position="380"/>
        <end position="402"/>
    </location>
</feature>
<organism evidence="15 16">
    <name type="scientific">Neorickettsia helminthoeca str. Oregon</name>
    <dbReference type="NCBI Taxonomy" id="1286528"/>
    <lineage>
        <taxon>Bacteria</taxon>
        <taxon>Pseudomonadati</taxon>
        <taxon>Pseudomonadota</taxon>
        <taxon>Alphaproteobacteria</taxon>
        <taxon>Rickettsiales</taxon>
        <taxon>Anaplasmataceae</taxon>
        <taxon>Neorickettsia</taxon>
    </lineage>
</organism>
<evidence type="ECO:0000256" key="13">
    <source>
        <dbReference type="RuleBase" id="RU362091"/>
    </source>
</evidence>
<evidence type="ECO:0000256" key="12">
    <source>
        <dbReference type="ARBA" id="ARBA00033708"/>
    </source>
</evidence>
<keyword evidence="8" id="KW-0915">Sodium</keyword>
<dbReference type="OrthoDB" id="9789704at2"/>
<keyword evidence="11" id="KW-0739">Sodium transport</keyword>
<dbReference type="PANTHER" id="PTHR48086:SF3">
    <property type="entry name" value="SODIUM_PROLINE SYMPORTER"/>
    <property type="match status" value="1"/>
</dbReference>
<evidence type="ECO:0000256" key="14">
    <source>
        <dbReference type="SAM" id="Phobius"/>
    </source>
</evidence>
<dbReference type="KEGG" id="nhm:NHE_0686"/>
<sequence>MYICLLTIGIYFSVIIALGYFTRRIGLSFKDYIIANRSIHEIIAGISHVSAEISIGTFTVVASMIYTIGLSRLWIDLGFFVFGILSWQFLAKRLRAQTEANNAITIPQYLANRFGSDTIGIIASGIIIFFTTTYIGANMLGLIKVISRIIDIKPEVIGFSVFSTTTLYTIVGGFRSTCYTNVLQGTVMILAALLLPLSLFLQFGTEPLTEFFRKSGAGGPASINIGQALLYFSFASAIFGTPHTITKFLSIRSCGSISTARNTSIALNALIYCGIAVSAIYAIKLLPSSTDSEMLLFYLSKMFSNPLVESIIVLAMIAAVMSTIDAQLVLSASCMVNDVYRYFRPNQNDIHLISVARLANVIIGMLALLVSLIFSKSVGTLAIFSLTGLGSSIGPVILFSLYTKARSKFPVLLGLVSGATATILFTILNTSDIHYNMLPSLSITIVVILASYYMTVYKRKHNNPNNRTYTLDAL</sequence>
<dbReference type="STRING" id="1286528.NHE_0686"/>
<dbReference type="GO" id="GO:0005886">
    <property type="term" value="C:plasma membrane"/>
    <property type="evidence" value="ECO:0007669"/>
    <property type="project" value="UniProtKB-SubCell"/>
</dbReference>
<feature type="transmembrane region" description="Helical" evidence="14">
    <location>
        <begin position="350"/>
        <end position="374"/>
    </location>
</feature>
<dbReference type="Pfam" id="PF00474">
    <property type="entry name" value="SSF"/>
    <property type="match status" value="1"/>
</dbReference>
<keyword evidence="10 14" id="KW-0472">Membrane</keyword>
<evidence type="ECO:0000256" key="8">
    <source>
        <dbReference type="ARBA" id="ARBA00023053"/>
    </source>
</evidence>
<accession>X5HKN6</accession>
<comment type="similarity">
    <text evidence="2 13">Belongs to the sodium:solute symporter (SSF) (TC 2.A.21) family.</text>
</comment>
<dbReference type="InterPro" id="IPR050277">
    <property type="entry name" value="Sodium:Solute_Symporter"/>
</dbReference>
<name>X5HKN6_9RICK</name>
<evidence type="ECO:0000256" key="10">
    <source>
        <dbReference type="ARBA" id="ARBA00023136"/>
    </source>
</evidence>
<keyword evidence="4" id="KW-1003">Cell membrane</keyword>
<dbReference type="EMBL" id="CP007481">
    <property type="protein sequence ID" value="AHX11619.1"/>
    <property type="molecule type" value="Genomic_DNA"/>
</dbReference>
<evidence type="ECO:0000256" key="2">
    <source>
        <dbReference type="ARBA" id="ARBA00006434"/>
    </source>
</evidence>
<evidence type="ECO:0000256" key="11">
    <source>
        <dbReference type="ARBA" id="ARBA00023201"/>
    </source>
</evidence>
<feature type="transmembrane region" description="Helical" evidence="14">
    <location>
        <begin position="42"/>
        <end position="67"/>
    </location>
</feature>
<comment type="catalytic activity">
    <reaction evidence="12">
        <text>L-proline(in) + Na(+)(in) = L-proline(out) + Na(+)(out)</text>
        <dbReference type="Rhea" id="RHEA:28967"/>
        <dbReference type="ChEBI" id="CHEBI:29101"/>
        <dbReference type="ChEBI" id="CHEBI:60039"/>
    </reaction>
</comment>
<feature type="transmembrane region" description="Helical" evidence="14">
    <location>
        <begin position="73"/>
        <end position="91"/>
    </location>
</feature>
<keyword evidence="16" id="KW-1185">Reference proteome</keyword>
<dbReference type="AlphaFoldDB" id="X5HKN6"/>
<feature type="transmembrane region" description="Helical" evidence="14">
    <location>
        <begin position="307"/>
        <end position="330"/>
    </location>
</feature>
<dbReference type="Proteomes" id="UP000023755">
    <property type="component" value="Chromosome"/>
</dbReference>
<protein>
    <submittedName>
        <fullName evidence="15">Solute symporter family protein</fullName>
    </submittedName>
</protein>
<evidence type="ECO:0000256" key="9">
    <source>
        <dbReference type="ARBA" id="ARBA00023065"/>
    </source>
</evidence>
<reference evidence="15 16" key="1">
    <citation type="submission" date="2014-03" db="EMBL/GenBank/DDBJ databases">
        <title>Sequencing and Comparison of Genomes and Transcriptome Profiles of Human Ehrlichiosis Agents.</title>
        <authorList>
            <person name="Lin M."/>
            <person name="Daugherty S.C."/>
            <person name="Nagaraj S."/>
            <person name="Cheng Z."/>
            <person name="Xiong Q."/>
            <person name="Lin F.-Y."/>
            <person name="Sengamalay N."/>
            <person name="Ott S."/>
            <person name="Godinez A."/>
            <person name="Tallon L.J."/>
            <person name="Sadzewicz L."/>
            <person name="Fraser C.M."/>
            <person name="Dunning Hotopp J.C."/>
            <person name="Rikihisa Y."/>
        </authorList>
    </citation>
    <scope>NUCLEOTIDE SEQUENCE [LARGE SCALE GENOMIC DNA]</scope>
    <source>
        <strain evidence="15 16">Oregon</strain>
    </source>
</reference>
<dbReference type="HOGENOM" id="CLU_018808_15_2_5"/>
<dbReference type="GO" id="GO:0006814">
    <property type="term" value="P:sodium ion transport"/>
    <property type="evidence" value="ECO:0007669"/>
    <property type="project" value="UniProtKB-KW"/>
</dbReference>
<dbReference type="PANTHER" id="PTHR48086">
    <property type="entry name" value="SODIUM/PROLINE SYMPORTER-RELATED"/>
    <property type="match status" value="1"/>
</dbReference>
<keyword evidence="6" id="KW-0769">Symport</keyword>
<evidence type="ECO:0000256" key="6">
    <source>
        <dbReference type="ARBA" id="ARBA00022847"/>
    </source>
</evidence>
<dbReference type="Gene3D" id="1.20.1730.10">
    <property type="entry name" value="Sodium/glucose cotransporter"/>
    <property type="match status" value="1"/>
</dbReference>
<comment type="subcellular location">
    <subcellularLocation>
        <location evidence="1">Cell membrane</location>
        <topology evidence="1">Multi-pass membrane protein</topology>
    </subcellularLocation>
</comment>
<evidence type="ECO:0000256" key="5">
    <source>
        <dbReference type="ARBA" id="ARBA00022692"/>
    </source>
</evidence>
<keyword evidence="7 14" id="KW-1133">Transmembrane helix</keyword>
<dbReference type="GO" id="GO:0015293">
    <property type="term" value="F:symporter activity"/>
    <property type="evidence" value="ECO:0007669"/>
    <property type="project" value="UniProtKB-KW"/>
</dbReference>
<feature type="transmembrane region" description="Helical" evidence="14">
    <location>
        <begin position="156"/>
        <end position="174"/>
    </location>
</feature>
<feature type="transmembrane region" description="Helical" evidence="14">
    <location>
        <begin position="265"/>
        <end position="287"/>
    </location>
</feature>
<keyword evidence="3" id="KW-0813">Transport</keyword>
<dbReference type="InterPro" id="IPR038377">
    <property type="entry name" value="Na/Glc_symporter_sf"/>
</dbReference>
<feature type="transmembrane region" description="Helical" evidence="14">
    <location>
        <begin position="118"/>
        <end position="136"/>
    </location>
</feature>
<dbReference type="PROSITE" id="PS50283">
    <property type="entry name" value="NA_SOLUT_SYMP_3"/>
    <property type="match status" value="1"/>
</dbReference>
<gene>
    <name evidence="15" type="ORF">NHE_0686</name>
</gene>
<dbReference type="RefSeq" id="WP_051579642.1">
    <property type="nucleotide sequence ID" value="NZ_CP007481.1"/>
</dbReference>
<evidence type="ECO:0000256" key="7">
    <source>
        <dbReference type="ARBA" id="ARBA00022989"/>
    </source>
</evidence>
<evidence type="ECO:0000256" key="1">
    <source>
        <dbReference type="ARBA" id="ARBA00004651"/>
    </source>
</evidence>
<feature type="transmembrane region" description="Helical" evidence="14">
    <location>
        <begin position="225"/>
        <end position="245"/>
    </location>
</feature>
<keyword evidence="9" id="KW-0406">Ion transport</keyword>
<evidence type="ECO:0000313" key="15">
    <source>
        <dbReference type="EMBL" id="AHX11619.1"/>
    </source>
</evidence>
<feature type="transmembrane region" description="Helical" evidence="14">
    <location>
        <begin position="433"/>
        <end position="454"/>
    </location>
</feature>
<feature type="transmembrane region" description="Helical" evidence="14">
    <location>
        <begin position="186"/>
        <end position="205"/>
    </location>
</feature>
<dbReference type="InterPro" id="IPR001734">
    <property type="entry name" value="Na/solute_symporter"/>
</dbReference>
<evidence type="ECO:0000256" key="3">
    <source>
        <dbReference type="ARBA" id="ARBA00022448"/>
    </source>
</evidence>